<evidence type="ECO:0000259" key="1">
    <source>
        <dbReference type="Pfam" id="PF16363"/>
    </source>
</evidence>
<sequence>MKNLITGIHGFVGSHLADCLLAQNEEVTGLARSMTDNGNVMHIEDKIQVWVADVNDRVALKKILAEVRPERVYHLAAMSFPPDAEKEGSEAFATNFTGTLNLLQAVKELQLNCRVLFAGSSEAYGIVTEQENPVKETQILQPVSLYGVSKASAEMLAQSYFLRDGLDVVRVRPFNHIGPRQNSRFVCSAFSRQIAMIEKGADAVMQTGNLESYRDFMDVRDTVRAYTAIMEKAGAGEVFNVCSGQAVSVQSILDGLLEISGIPIRIERDNKLYREEEPVRVAGDLSLLTEKTGWRPEIPLKQTLHDLLSHWRENS</sequence>
<dbReference type="GO" id="GO:0008446">
    <property type="term" value="F:GDP-mannose 4,6-dehydratase activity"/>
    <property type="evidence" value="ECO:0007669"/>
    <property type="project" value="UniProtKB-EC"/>
</dbReference>
<dbReference type="Gene3D" id="3.90.25.10">
    <property type="entry name" value="UDP-galactose 4-epimerase, domain 1"/>
    <property type="match status" value="1"/>
</dbReference>
<dbReference type="SUPFAM" id="SSF51735">
    <property type="entry name" value="NAD(P)-binding Rossmann-fold domains"/>
    <property type="match status" value="1"/>
</dbReference>
<organism evidence="2">
    <name type="scientific">hydrothermal vent metagenome</name>
    <dbReference type="NCBI Taxonomy" id="652676"/>
    <lineage>
        <taxon>unclassified sequences</taxon>
        <taxon>metagenomes</taxon>
        <taxon>ecological metagenomes</taxon>
    </lineage>
</organism>
<dbReference type="EC" id="4.2.1.47" evidence="2"/>
<keyword evidence="2" id="KW-0456">Lyase</keyword>
<dbReference type="PANTHER" id="PTHR43000">
    <property type="entry name" value="DTDP-D-GLUCOSE 4,6-DEHYDRATASE-RELATED"/>
    <property type="match status" value="1"/>
</dbReference>
<dbReference type="Gene3D" id="3.40.50.720">
    <property type="entry name" value="NAD(P)-binding Rossmann-like Domain"/>
    <property type="match status" value="1"/>
</dbReference>
<dbReference type="InterPro" id="IPR016040">
    <property type="entry name" value="NAD(P)-bd_dom"/>
</dbReference>
<dbReference type="AlphaFoldDB" id="A0A3B1D4E1"/>
<protein>
    <submittedName>
        <fullName evidence="2">GDP-mannose 4,6-dehydratase</fullName>
        <ecNumber evidence="2">4.2.1.47</ecNumber>
    </submittedName>
</protein>
<accession>A0A3B1D4E1</accession>
<name>A0A3B1D4E1_9ZZZZ</name>
<feature type="domain" description="NAD(P)-binding" evidence="1">
    <location>
        <begin position="4"/>
        <end position="305"/>
    </location>
</feature>
<dbReference type="CDD" id="cd05260">
    <property type="entry name" value="GDP_MD_SDR_e"/>
    <property type="match status" value="1"/>
</dbReference>
<dbReference type="InterPro" id="IPR036291">
    <property type="entry name" value="NAD(P)-bd_dom_sf"/>
</dbReference>
<proteinExistence type="predicted"/>
<dbReference type="Pfam" id="PF16363">
    <property type="entry name" value="GDP_Man_Dehyd"/>
    <property type="match status" value="1"/>
</dbReference>
<dbReference type="EMBL" id="UOGG01000131">
    <property type="protein sequence ID" value="VAX30848.1"/>
    <property type="molecule type" value="Genomic_DNA"/>
</dbReference>
<reference evidence="2" key="1">
    <citation type="submission" date="2018-06" db="EMBL/GenBank/DDBJ databases">
        <authorList>
            <person name="Zhirakovskaya E."/>
        </authorList>
    </citation>
    <scope>NUCLEOTIDE SEQUENCE</scope>
</reference>
<gene>
    <name evidence="2" type="ORF">MNBD_NITROSPINAE05-694</name>
</gene>
<evidence type="ECO:0000313" key="2">
    <source>
        <dbReference type="EMBL" id="VAX30848.1"/>
    </source>
</evidence>